<evidence type="ECO:0000313" key="3">
    <source>
        <dbReference type="EMBL" id="PWH86738.1"/>
    </source>
</evidence>
<reference evidence="3 4" key="2">
    <citation type="submission" date="2018-05" db="EMBL/GenBank/DDBJ databases">
        <authorList>
            <person name="Lanie J.A."/>
            <person name="Ng W.-L."/>
            <person name="Kazmierczak K.M."/>
            <person name="Andrzejewski T.M."/>
            <person name="Davidsen T.M."/>
            <person name="Wayne K.J."/>
            <person name="Tettelin H."/>
            <person name="Glass J.I."/>
            <person name="Rusch D."/>
            <person name="Podicherti R."/>
            <person name="Tsui H.-C.T."/>
            <person name="Winkler M.E."/>
        </authorList>
    </citation>
    <scope>NUCLEOTIDE SEQUENCE [LARGE SCALE GENOMIC DNA]</scope>
    <source>
        <strain evidence="3 4">C305</strain>
    </source>
</reference>
<accession>A0A2U2XG05</accession>
<gene>
    <name evidence="3" type="ORF">DIT68_00285</name>
</gene>
<evidence type="ECO:0000256" key="1">
    <source>
        <dbReference type="ARBA" id="ARBA00022729"/>
    </source>
</evidence>
<comment type="caution">
    <text evidence="3">The sequence shown here is derived from an EMBL/GenBank/DDBJ whole genome shotgun (WGS) entry which is preliminary data.</text>
</comment>
<name>A0A2U2XG05_9FLAO</name>
<keyword evidence="1" id="KW-0732">Signal</keyword>
<dbReference type="Pfam" id="PF18962">
    <property type="entry name" value="Por_Secre_tail"/>
    <property type="match status" value="1"/>
</dbReference>
<dbReference type="RefSeq" id="WP_109357820.1">
    <property type="nucleotide sequence ID" value="NZ_QFRJ01000001.1"/>
</dbReference>
<organism evidence="3 4">
    <name type="scientific">Brumimicrobium oceani</name>
    <dbReference type="NCBI Taxonomy" id="2100725"/>
    <lineage>
        <taxon>Bacteria</taxon>
        <taxon>Pseudomonadati</taxon>
        <taxon>Bacteroidota</taxon>
        <taxon>Flavobacteriia</taxon>
        <taxon>Flavobacteriales</taxon>
        <taxon>Crocinitomicaceae</taxon>
        <taxon>Brumimicrobium</taxon>
    </lineage>
</organism>
<evidence type="ECO:0000259" key="2">
    <source>
        <dbReference type="Pfam" id="PF18962"/>
    </source>
</evidence>
<keyword evidence="4" id="KW-1185">Reference proteome</keyword>
<protein>
    <recommendedName>
        <fullName evidence="2">Secretion system C-terminal sorting domain-containing protein</fullName>
    </recommendedName>
</protein>
<dbReference type="Proteomes" id="UP000245370">
    <property type="component" value="Unassembled WGS sequence"/>
</dbReference>
<dbReference type="NCBIfam" id="TIGR04183">
    <property type="entry name" value="Por_Secre_tail"/>
    <property type="match status" value="1"/>
</dbReference>
<feature type="domain" description="Secretion system C-terminal sorting" evidence="2">
    <location>
        <begin position="10"/>
        <end position="67"/>
    </location>
</feature>
<proteinExistence type="predicted"/>
<dbReference type="InterPro" id="IPR026444">
    <property type="entry name" value="Secre_tail"/>
</dbReference>
<dbReference type="EMBL" id="QFRJ01000001">
    <property type="protein sequence ID" value="PWH86738.1"/>
    <property type="molecule type" value="Genomic_DNA"/>
</dbReference>
<sequence>MATVSYELSSDHGTLEVYDLAGRSITERDITNAQGELRLNTSSYEAGVYVVVVRQKNGYTMQQKLVIE</sequence>
<dbReference type="AlphaFoldDB" id="A0A2U2XG05"/>
<dbReference type="OrthoDB" id="1652165at2"/>
<evidence type="ECO:0000313" key="4">
    <source>
        <dbReference type="Proteomes" id="UP000245370"/>
    </source>
</evidence>
<reference evidence="3 4" key="1">
    <citation type="submission" date="2018-05" db="EMBL/GenBank/DDBJ databases">
        <title>Brumimicrobium oceani sp. nov., isolated from coastal sediment.</title>
        <authorList>
            <person name="Kou Y."/>
        </authorList>
    </citation>
    <scope>NUCLEOTIDE SEQUENCE [LARGE SCALE GENOMIC DNA]</scope>
    <source>
        <strain evidence="3 4">C305</strain>
    </source>
</reference>